<dbReference type="NCBIfam" id="TIGR03804">
    <property type="entry name" value="para_beta_helix"/>
    <property type="match status" value="1"/>
</dbReference>
<evidence type="ECO:0000259" key="2">
    <source>
        <dbReference type="Pfam" id="PF05048"/>
    </source>
</evidence>
<proteinExistence type="predicted"/>
<reference evidence="3 4" key="1">
    <citation type="journal article" date="2010" name="Stand. Genomic Sci.">
        <title>Complete genome sequence of Denitrovibrio acetiphilus type strain (N2460).</title>
        <authorList>
            <person name="Kiss H."/>
            <person name="Lang E."/>
            <person name="Lapidus A."/>
            <person name="Copeland A."/>
            <person name="Nolan M."/>
            <person name="Glavina Del Rio T."/>
            <person name="Chen F."/>
            <person name="Lucas S."/>
            <person name="Tice H."/>
            <person name="Cheng J.F."/>
            <person name="Han C."/>
            <person name="Goodwin L."/>
            <person name="Pitluck S."/>
            <person name="Liolios K."/>
            <person name="Pati A."/>
            <person name="Ivanova N."/>
            <person name="Mavromatis K."/>
            <person name="Chen A."/>
            <person name="Palaniappan K."/>
            <person name="Land M."/>
            <person name="Hauser L."/>
            <person name="Chang Y.J."/>
            <person name="Jeffries C.D."/>
            <person name="Detter J.C."/>
            <person name="Brettin T."/>
            <person name="Spring S."/>
            <person name="Rohde M."/>
            <person name="Goker M."/>
            <person name="Woyke T."/>
            <person name="Bristow J."/>
            <person name="Eisen J.A."/>
            <person name="Markowitz V."/>
            <person name="Hugenholtz P."/>
            <person name="Kyrpides N.C."/>
            <person name="Klenk H.P."/>
        </authorList>
    </citation>
    <scope>NUCLEOTIDE SEQUENCE [LARGE SCALE GENOMIC DNA]</scope>
    <source>
        <strain evidence="4">DSM 12809 / NBRC 114555 / N2460</strain>
    </source>
</reference>
<dbReference type="Pfam" id="PF05048">
    <property type="entry name" value="NosD"/>
    <property type="match status" value="1"/>
</dbReference>
<dbReference type="Proteomes" id="UP000002012">
    <property type="component" value="Chromosome"/>
</dbReference>
<dbReference type="OrthoDB" id="9767990at2"/>
<dbReference type="InterPro" id="IPR026464">
    <property type="entry name" value="NosD_copper_fam"/>
</dbReference>
<dbReference type="KEGG" id="dap:Dacet_0943"/>
<dbReference type="InterPro" id="IPR011050">
    <property type="entry name" value="Pectin_lyase_fold/virulence"/>
</dbReference>
<dbReference type="SMART" id="SM00710">
    <property type="entry name" value="PbH1"/>
    <property type="match status" value="7"/>
</dbReference>
<dbReference type="SUPFAM" id="SSF51126">
    <property type="entry name" value="Pectin lyase-like"/>
    <property type="match status" value="1"/>
</dbReference>
<dbReference type="InterPro" id="IPR006626">
    <property type="entry name" value="PbH1"/>
</dbReference>
<feature type="chain" id="PRO_5003058017" evidence="1">
    <location>
        <begin position="20"/>
        <end position="407"/>
    </location>
</feature>
<keyword evidence="4" id="KW-1185">Reference proteome</keyword>
<dbReference type="InterPro" id="IPR012334">
    <property type="entry name" value="Pectin_lyas_fold"/>
</dbReference>
<dbReference type="NCBIfam" id="TIGR04247">
    <property type="entry name" value="NosD_copper_fam"/>
    <property type="match status" value="1"/>
</dbReference>
<organism evidence="3 4">
    <name type="scientific">Denitrovibrio acetiphilus (strain DSM 12809 / NBRC 114555 / N2460)</name>
    <dbReference type="NCBI Taxonomy" id="522772"/>
    <lineage>
        <taxon>Bacteria</taxon>
        <taxon>Pseudomonadati</taxon>
        <taxon>Deferribacterota</taxon>
        <taxon>Deferribacteres</taxon>
        <taxon>Deferribacterales</taxon>
        <taxon>Geovibrionaceae</taxon>
        <taxon>Denitrovibrio</taxon>
    </lineage>
</organism>
<feature type="domain" description="Periplasmic copper-binding protein NosD beta helix" evidence="2">
    <location>
        <begin position="134"/>
        <end position="328"/>
    </location>
</feature>
<dbReference type="STRING" id="522772.Dacet_0943"/>
<accession>D4H675</accession>
<evidence type="ECO:0000256" key="1">
    <source>
        <dbReference type="SAM" id="SignalP"/>
    </source>
</evidence>
<dbReference type="EMBL" id="CP001968">
    <property type="protein sequence ID" value="ADD67721.1"/>
    <property type="molecule type" value="Genomic_DNA"/>
</dbReference>
<keyword evidence="1" id="KW-0732">Signal</keyword>
<dbReference type="InterPro" id="IPR022441">
    <property type="entry name" value="Para_beta_helix_rpt-2"/>
</dbReference>
<evidence type="ECO:0000313" key="4">
    <source>
        <dbReference type="Proteomes" id="UP000002012"/>
    </source>
</evidence>
<dbReference type="InParanoid" id="D4H675"/>
<gene>
    <name evidence="3" type="ordered locus">Dacet_0943</name>
</gene>
<dbReference type="AlphaFoldDB" id="D4H675"/>
<dbReference type="PaxDb" id="522772-Dacet_0943"/>
<evidence type="ECO:0000313" key="3">
    <source>
        <dbReference type="EMBL" id="ADD67721.1"/>
    </source>
</evidence>
<dbReference type="HOGENOM" id="CLU_041882_1_0_0"/>
<name>D4H675_DENA2</name>
<feature type="signal peptide" evidence="1">
    <location>
        <begin position="1"/>
        <end position="19"/>
    </location>
</feature>
<dbReference type="eggNOG" id="COG3420">
    <property type="taxonomic scope" value="Bacteria"/>
</dbReference>
<sequence length="407" mass="45180" precursor="true">MAIRLLFAVLLTITQAAYAGVLQEAIDNAPEGSTLVLGKGTYRGNIVINKQINIDGIDGGAVIVGDGTGTVITVNSSYVTLQNLSVRGSGDNHDFIDSCIAVKNADVVKIHDNKISDCLFGVNLEQVNRSVVENNRIESKPFSLGLRGDGIRLWYSHLNVIRSNISNNVRDTVFWYSSGNQIESNTVTNSRYSLHFMYADRNVVYNNTFNGNSVGAFFMFSHSSRVQKNKMLRGVGAFGIGIGMKECSDFLITDNTVLYNARGMYVDQSPHQPGMTNIYNNNQVMYNSVGIQFHGTTIESSFEGNTFKGNITDLSNNSLESKLELNKWLMNDWDAYEGFDFDGDGFGDTPMVVMSYADSIWQYRPSAKFFYGTPALSLLDFLARLLPFSEPQILGVDEKPVMERTYE</sequence>
<protein>
    <submittedName>
        <fullName evidence="3">Parallel beta-helix repeat protein</fullName>
    </submittedName>
</protein>
<dbReference type="RefSeq" id="WP_013010252.1">
    <property type="nucleotide sequence ID" value="NC_013943.1"/>
</dbReference>
<dbReference type="InterPro" id="IPR007742">
    <property type="entry name" value="NosD_dom"/>
</dbReference>
<dbReference type="Gene3D" id="2.160.20.10">
    <property type="entry name" value="Single-stranded right-handed beta-helix, Pectin lyase-like"/>
    <property type="match status" value="2"/>
</dbReference>